<dbReference type="EMBL" id="PKPP01001562">
    <property type="protein sequence ID" value="PWA81679.1"/>
    <property type="molecule type" value="Genomic_DNA"/>
</dbReference>
<evidence type="ECO:0000256" key="6">
    <source>
        <dbReference type="ARBA" id="ARBA00022989"/>
    </source>
</evidence>
<evidence type="ECO:0000256" key="2">
    <source>
        <dbReference type="ARBA" id="ARBA00006375"/>
    </source>
</evidence>
<keyword evidence="3" id="KW-0813">Transport</keyword>
<keyword evidence="6" id="KW-1133">Transmembrane helix</keyword>
<keyword evidence="5" id="KW-0677">Repeat</keyword>
<evidence type="ECO:0000256" key="1">
    <source>
        <dbReference type="ARBA" id="ARBA00004141"/>
    </source>
</evidence>
<dbReference type="OrthoDB" id="276989at2759"/>
<dbReference type="PANTHER" id="PTHR45667">
    <property type="entry name" value="S-ADENOSYLMETHIONINE MITOCHONDRIAL CARRIER PROTEIN"/>
    <property type="match status" value="1"/>
</dbReference>
<reference evidence="8 9" key="1">
    <citation type="journal article" date="2018" name="Mol. Plant">
        <title>The genome of Artemisia annua provides insight into the evolution of Asteraceae family and artemisinin biosynthesis.</title>
        <authorList>
            <person name="Shen Q."/>
            <person name="Zhang L."/>
            <person name="Liao Z."/>
            <person name="Wang S."/>
            <person name="Yan T."/>
            <person name="Shi P."/>
            <person name="Liu M."/>
            <person name="Fu X."/>
            <person name="Pan Q."/>
            <person name="Wang Y."/>
            <person name="Lv Z."/>
            <person name="Lu X."/>
            <person name="Zhang F."/>
            <person name="Jiang W."/>
            <person name="Ma Y."/>
            <person name="Chen M."/>
            <person name="Hao X."/>
            <person name="Li L."/>
            <person name="Tang Y."/>
            <person name="Lv G."/>
            <person name="Zhou Y."/>
            <person name="Sun X."/>
            <person name="Brodelius P.E."/>
            <person name="Rose J.K.C."/>
            <person name="Tang K."/>
        </authorList>
    </citation>
    <scope>NUCLEOTIDE SEQUENCE [LARGE SCALE GENOMIC DNA]</scope>
    <source>
        <strain evidence="9">cv. Huhao1</strain>
        <tissue evidence="8">Leaf</tissue>
    </source>
</reference>
<evidence type="ECO:0000256" key="7">
    <source>
        <dbReference type="ARBA" id="ARBA00023136"/>
    </source>
</evidence>
<dbReference type="GO" id="GO:0016020">
    <property type="term" value="C:membrane"/>
    <property type="evidence" value="ECO:0007669"/>
    <property type="project" value="UniProtKB-SubCell"/>
</dbReference>
<dbReference type="InterPro" id="IPR018108">
    <property type="entry name" value="MCP_transmembrane"/>
</dbReference>
<dbReference type="AlphaFoldDB" id="A0A2U1P7G8"/>
<dbReference type="Proteomes" id="UP000245207">
    <property type="component" value="Unassembled WGS sequence"/>
</dbReference>
<name>A0A2U1P7G8_ARTAN</name>
<protein>
    <submittedName>
        <fullName evidence="8">S-adenosylmethionine carrier 1, chloroplastic/mitochondrial</fullName>
    </submittedName>
</protein>
<evidence type="ECO:0000313" key="9">
    <source>
        <dbReference type="Proteomes" id="UP000245207"/>
    </source>
</evidence>
<dbReference type="Gene3D" id="1.50.40.10">
    <property type="entry name" value="Mitochondrial carrier domain"/>
    <property type="match status" value="1"/>
</dbReference>
<comment type="subcellular location">
    <subcellularLocation>
        <location evidence="1">Membrane</location>
        <topology evidence="1">Multi-pass membrane protein</topology>
    </subcellularLocation>
</comment>
<dbReference type="InterPro" id="IPR023395">
    <property type="entry name" value="MCP_dom_sf"/>
</dbReference>
<evidence type="ECO:0000256" key="5">
    <source>
        <dbReference type="ARBA" id="ARBA00022737"/>
    </source>
</evidence>
<keyword evidence="9" id="KW-1185">Reference proteome</keyword>
<keyword evidence="7" id="KW-0472">Membrane</keyword>
<evidence type="ECO:0000256" key="4">
    <source>
        <dbReference type="ARBA" id="ARBA00022692"/>
    </source>
</evidence>
<comment type="similarity">
    <text evidence="2">Belongs to the mitochondrial carrier (TC 2.A.29) family.</text>
</comment>
<proteinExistence type="inferred from homology"/>
<evidence type="ECO:0000256" key="3">
    <source>
        <dbReference type="ARBA" id="ARBA00022448"/>
    </source>
</evidence>
<comment type="caution">
    <text evidence="8">The sequence shown here is derived from an EMBL/GenBank/DDBJ whole genome shotgun (WGS) entry which is preliminary data.</text>
</comment>
<keyword evidence="4" id="KW-0812">Transmembrane</keyword>
<sequence>MDYNGDINEKGGIEQSIWVMYWEEKDEQITNGVHGYHKTFRVQARWSSSASAIFIGVYETTKQKLLKSFPENFSALAHLVVKQRMQTGHFASALDAVRLIVAKEGFKGLLRYGYSSFLLRDLPFDAIQFWLYEQLRIGYKLAAKRDLSDPENAVIGAFARSGKPVQKYLTLCRHYSKGRRTFCIFKGMGPRVLWIGIGGSIFFGVLERANQLLAQRRPEDPDSNSVNYVQMTQGDGKEMFTGDSGHEGMTFVDAFAEAAWCRMDEASGRQNTRVH</sequence>
<accession>A0A2U1P7G8</accession>
<gene>
    <name evidence="8" type="ORF">CTI12_AA169120</name>
</gene>
<evidence type="ECO:0000313" key="8">
    <source>
        <dbReference type="EMBL" id="PWA81679.1"/>
    </source>
</evidence>
<organism evidence="8 9">
    <name type="scientific">Artemisia annua</name>
    <name type="common">Sweet wormwood</name>
    <dbReference type="NCBI Taxonomy" id="35608"/>
    <lineage>
        <taxon>Eukaryota</taxon>
        <taxon>Viridiplantae</taxon>
        <taxon>Streptophyta</taxon>
        <taxon>Embryophyta</taxon>
        <taxon>Tracheophyta</taxon>
        <taxon>Spermatophyta</taxon>
        <taxon>Magnoliopsida</taxon>
        <taxon>eudicotyledons</taxon>
        <taxon>Gunneridae</taxon>
        <taxon>Pentapetalae</taxon>
        <taxon>asterids</taxon>
        <taxon>campanulids</taxon>
        <taxon>Asterales</taxon>
        <taxon>Asteraceae</taxon>
        <taxon>Asteroideae</taxon>
        <taxon>Anthemideae</taxon>
        <taxon>Artemisiinae</taxon>
        <taxon>Artemisia</taxon>
    </lineage>
</organism>
<dbReference type="SUPFAM" id="SSF103506">
    <property type="entry name" value="Mitochondrial carrier"/>
    <property type="match status" value="1"/>
</dbReference>
<dbReference type="Pfam" id="PF00153">
    <property type="entry name" value="Mito_carr"/>
    <property type="match status" value="1"/>
</dbReference>